<evidence type="ECO:0000313" key="1">
    <source>
        <dbReference type="EMBL" id="CAL1582452.1"/>
    </source>
</evidence>
<reference evidence="1 2" key="1">
    <citation type="submission" date="2024-04" db="EMBL/GenBank/DDBJ databases">
        <authorList>
            <person name="Waldvogel A.-M."/>
            <person name="Schoenle A."/>
        </authorList>
    </citation>
    <scope>NUCLEOTIDE SEQUENCE [LARGE SCALE GENOMIC DNA]</scope>
</reference>
<protein>
    <submittedName>
        <fullName evidence="1">Uncharacterized protein</fullName>
    </submittedName>
</protein>
<gene>
    <name evidence="1" type="ORF">KC01_LOCUS13057</name>
</gene>
<organism evidence="1 2">
    <name type="scientific">Knipowitschia caucasica</name>
    <name type="common">Caucasian dwarf goby</name>
    <name type="synonym">Pomatoschistus caucasicus</name>
    <dbReference type="NCBI Taxonomy" id="637954"/>
    <lineage>
        <taxon>Eukaryota</taxon>
        <taxon>Metazoa</taxon>
        <taxon>Chordata</taxon>
        <taxon>Craniata</taxon>
        <taxon>Vertebrata</taxon>
        <taxon>Euteleostomi</taxon>
        <taxon>Actinopterygii</taxon>
        <taxon>Neopterygii</taxon>
        <taxon>Teleostei</taxon>
        <taxon>Neoteleostei</taxon>
        <taxon>Acanthomorphata</taxon>
        <taxon>Gobiaria</taxon>
        <taxon>Gobiiformes</taxon>
        <taxon>Gobioidei</taxon>
        <taxon>Gobiidae</taxon>
        <taxon>Gobiinae</taxon>
        <taxon>Knipowitschia</taxon>
    </lineage>
</organism>
<evidence type="ECO:0000313" key="2">
    <source>
        <dbReference type="Proteomes" id="UP001497482"/>
    </source>
</evidence>
<keyword evidence="2" id="KW-1185">Reference proteome</keyword>
<sequence length="93" mass="9763">METSYLSGGKAVLRAGRPVGEEMPFNSRVMIQRSAGGYGPAAALGSLSDDFGFICGWRQQHMALAPGDYSCDHTGSCATATSTESHDCQNEGT</sequence>
<dbReference type="AlphaFoldDB" id="A0AAV2JY93"/>
<proteinExistence type="predicted"/>
<dbReference type="EMBL" id="OZ035837">
    <property type="protein sequence ID" value="CAL1582452.1"/>
    <property type="molecule type" value="Genomic_DNA"/>
</dbReference>
<name>A0AAV2JY93_KNICA</name>
<accession>A0AAV2JY93</accession>
<dbReference type="Proteomes" id="UP001497482">
    <property type="component" value="Chromosome 15"/>
</dbReference>